<organism evidence="1 2">
    <name type="scientific">Arctium lappa</name>
    <name type="common">Greater burdock</name>
    <name type="synonym">Lappa major</name>
    <dbReference type="NCBI Taxonomy" id="4217"/>
    <lineage>
        <taxon>Eukaryota</taxon>
        <taxon>Viridiplantae</taxon>
        <taxon>Streptophyta</taxon>
        <taxon>Embryophyta</taxon>
        <taxon>Tracheophyta</taxon>
        <taxon>Spermatophyta</taxon>
        <taxon>Magnoliopsida</taxon>
        <taxon>eudicotyledons</taxon>
        <taxon>Gunneridae</taxon>
        <taxon>Pentapetalae</taxon>
        <taxon>asterids</taxon>
        <taxon>campanulids</taxon>
        <taxon>Asterales</taxon>
        <taxon>Asteraceae</taxon>
        <taxon>Carduoideae</taxon>
        <taxon>Cardueae</taxon>
        <taxon>Arctiinae</taxon>
        <taxon>Arctium</taxon>
    </lineage>
</organism>
<accession>A0ACB8Z3Y7</accession>
<proteinExistence type="predicted"/>
<gene>
    <name evidence="1" type="ORF">L6452_32221</name>
</gene>
<evidence type="ECO:0000313" key="1">
    <source>
        <dbReference type="EMBL" id="KAI3692406.1"/>
    </source>
</evidence>
<reference evidence="2" key="1">
    <citation type="journal article" date="2022" name="Mol. Ecol. Resour.">
        <title>The genomes of chicory, endive, great burdock and yacon provide insights into Asteraceae palaeo-polyploidization history and plant inulin production.</title>
        <authorList>
            <person name="Fan W."/>
            <person name="Wang S."/>
            <person name="Wang H."/>
            <person name="Wang A."/>
            <person name="Jiang F."/>
            <person name="Liu H."/>
            <person name="Zhao H."/>
            <person name="Xu D."/>
            <person name="Zhang Y."/>
        </authorList>
    </citation>
    <scope>NUCLEOTIDE SEQUENCE [LARGE SCALE GENOMIC DNA]</scope>
    <source>
        <strain evidence="2">cv. Niubang</strain>
    </source>
</reference>
<name>A0ACB8Z3Y7_ARCLA</name>
<dbReference type="Proteomes" id="UP001055879">
    <property type="component" value="Linkage Group LG11"/>
</dbReference>
<sequence length="117" mass="13664">MAFEPEESISSLIQRLMTMPLLYGFTDTRSELDSDHDFEHHDRPHHVYPSLDRIILINPMTQGMAMIRRSATSFDSLLNDLTRMVSRRVSSIDRYHAETEDQSEQRSFSTLKALIYD</sequence>
<evidence type="ECO:0000313" key="2">
    <source>
        <dbReference type="Proteomes" id="UP001055879"/>
    </source>
</evidence>
<keyword evidence="2" id="KW-1185">Reference proteome</keyword>
<protein>
    <submittedName>
        <fullName evidence="1">Uncharacterized protein</fullName>
    </submittedName>
</protein>
<dbReference type="EMBL" id="CM042057">
    <property type="protein sequence ID" value="KAI3692406.1"/>
    <property type="molecule type" value="Genomic_DNA"/>
</dbReference>
<comment type="caution">
    <text evidence="1">The sequence shown here is derived from an EMBL/GenBank/DDBJ whole genome shotgun (WGS) entry which is preliminary data.</text>
</comment>
<reference evidence="1 2" key="2">
    <citation type="journal article" date="2022" name="Mol. Ecol. Resour.">
        <title>The genomes of chicory, endive, great burdock and yacon provide insights into Asteraceae paleo-polyploidization history and plant inulin production.</title>
        <authorList>
            <person name="Fan W."/>
            <person name="Wang S."/>
            <person name="Wang H."/>
            <person name="Wang A."/>
            <person name="Jiang F."/>
            <person name="Liu H."/>
            <person name="Zhao H."/>
            <person name="Xu D."/>
            <person name="Zhang Y."/>
        </authorList>
    </citation>
    <scope>NUCLEOTIDE SEQUENCE [LARGE SCALE GENOMIC DNA]</scope>
    <source>
        <strain evidence="2">cv. Niubang</strain>
    </source>
</reference>